<feature type="signal peptide" evidence="9">
    <location>
        <begin position="1"/>
        <end position="26"/>
    </location>
</feature>
<evidence type="ECO:0000313" key="12">
    <source>
        <dbReference type="Proteomes" id="UP000078343"/>
    </source>
</evidence>
<evidence type="ECO:0000256" key="1">
    <source>
        <dbReference type="ARBA" id="ARBA00010791"/>
    </source>
</evidence>
<evidence type="ECO:0000256" key="7">
    <source>
        <dbReference type="PROSITE-ProRule" id="PRU10141"/>
    </source>
</evidence>
<dbReference type="Proteomes" id="UP000078343">
    <property type="component" value="Unassembled WGS sequence"/>
</dbReference>
<dbReference type="GO" id="GO:0004674">
    <property type="term" value="F:protein serine/threonine kinase activity"/>
    <property type="evidence" value="ECO:0007669"/>
    <property type="project" value="UniProtKB-KW"/>
</dbReference>
<reference evidence="11 12" key="1">
    <citation type="submission" date="2016-04" db="EMBL/GenBank/DDBJ databases">
        <title>Draft genome of Fonsecaea erecta CBS 125763.</title>
        <authorList>
            <person name="Weiss V.A."/>
            <person name="Vicente V.A."/>
            <person name="Raittz R.T."/>
            <person name="Moreno L.F."/>
            <person name="De Souza E.M."/>
            <person name="Pedrosa F.O."/>
            <person name="Steffens M.B."/>
            <person name="Faoro H."/>
            <person name="Tadra-Sfeir M.Z."/>
            <person name="Najafzadeh M.J."/>
            <person name="Felipe M.S."/>
            <person name="Teixeira M."/>
            <person name="Sun J."/>
            <person name="Xi L."/>
            <person name="Gomes R."/>
            <person name="De Azevedo C.M."/>
            <person name="Salgado C.G."/>
            <person name="Da Silva M.B."/>
            <person name="Nascimento M.F."/>
            <person name="Queiroz-Telles F."/>
            <person name="Attili D.S."/>
            <person name="Gorbushina A."/>
        </authorList>
    </citation>
    <scope>NUCLEOTIDE SEQUENCE [LARGE SCALE GENOMIC DNA]</scope>
    <source>
        <strain evidence="11 12">CBS 125763</strain>
    </source>
</reference>
<protein>
    <recommendedName>
        <fullName evidence="10">Protein kinase domain-containing protein</fullName>
    </recommendedName>
</protein>
<evidence type="ECO:0000256" key="4">
    <source>
        <dbReference type="ARBA" id="ARBA00022741"/>
    </source>
</evidence>
<name>A0A178ZWP4_9EURO</name>
<dbReference type="STRING" id="1367422.A0A178ZWP4"/>
<keyword evidence="4 7" id="KW-0547">Nucleotide-binding</keyword>
<dbReference type="InterPro" id="IPR000719">
    <property type="entry name" value="Prot_kinase_dom"/>
</dbReference>
<keyword evidence="3" id="KW-0808">Transferase</keyword>
<dbReference type="InterPro" id="IPR011009">
    <property type="entry name" value="Kinase-like_dom_sf"/>
</dbReference>
<sequence length="352" mass="38925">MNRPSWVVVSLFLFRVLVDFIGCCSASPTTTSSECWLDYSQIRHTTLPRDLESDYGPTLEEIGAGTSGSVFLLLRRADNATVAVKRFHNTDAVADRHDLFMQRVKLEYHLGTLINGHGGIAETHELLLEERSSTWFLVTEFCPRSLALERRSTGLESLTAIFRGILAAVEHMHNRGIAHGDLKIENVLLTADGRPKLIDFGAATFSECPTETPGSENTVNVVPGDYGTTAYMPPDVFTQLEFDKAKADVWALGVLFYVMITGSIPWASASLNDPRYQAYVTQNAVDDIGYTSSDHCPNWEKSTMQLQACSTGAFHLLQKLPPQARDMVASMLVPEPLERPSLQTLLASLAER</sequence>
<feature type="chain" id="PRO_5008098807" description="Protein kinase domain-containing protein" evidence="9">
    <location>
        <begin position="27"/>
        <end position="352"/>
    </location>
</feature>
<evidence type="ECO:0000256" key="5">
    <source>
        <dbReference type="ARBA" id="ARBA00022777"/>
    </source>
</evidence>
<dbReference type="OrthoDB" id="4062651at2759"/>
<accession>A0A178ZWP4</accession>
<evidence type="ECO:0000256" key="8">
    <source>
        <dbReference type="RuleBase" id="RU000304"/>
    </source>
</evidence>
<gene>
    <name evidence="11" type="ORF">AYL99_00230</name>
</gene>
<dbReference type="RefSeq" id="XP_018697625.1">
    <property type="nucleotide sequence ID" value="XM_018831746.1"/>
</dbReference>
<dbReference type="PROSITE" id="PS00108">
    <property type="entry name" value="PROTEIN_KINASE_ST"/>
    <property type="match status" value="1"/>
</dbReference>
<keyword evidence="6 7" id="KW-0067">ATP-binding</keyword>
<evidence type="ECO:0000256" key="3">
    <source>
        <dbReference type="ARBA" id="ARBA00022679"/>
    </source>
</evidence>
<proteinExistence type="inferred from homology"/>
<dbReference type="Gene3D" id="1.10.510.10">
    <property type="entry name" value="Transferase(Phosphotransferase) domain 1"/>
    <property type="match status" value="1"/>
</dbReference>
<evidence type="ECO:0000256" key="2">
    <source>
        <dbReference type="ARBA" id="ARBA00022527"/>
    </source>
</evidence>
<dbReference type="GO" id="GO:0005737">
    <property type="term" value="C:cytoplasm"/>
    <property type="evidence" value="ECO:0007669"/>
    <property type="project" value="TreeGrafter"/>
</dbReference>
<dbReference type="GO" id="GO:0005524">
    <property type="term" value="F:ATP binding"/>
    <property type="evidence" value="ECO:0007669"/>
    <property type="project" value="UniProtKB-UniRule"/>
</dbReference>
<comment type="similarity">
    <text evidence="1">Belongs to the protein kinase superfamily. CAMK Ser/Thr protein kinase family. NIM1 subfamily.</text>
</comment>
<comment type="caution">
    <text evidence="11">The sequence shown here is derived from an EMBL/GenBank/DDBJ whole genome shotgun (WGS) entry which is preliminary data.</text>
</comment>
<dbReference type="AlphaFoldDB" id="A0A178ZWP4"/>
<dbReference type="InterPro" id="IPR017441">
    <property type="entry name" value="Protein_kinase_ATP_BS"/>
</dbReference>
<organism evidence="11 12">
    <name type="scientific">Fonsecaea erecta</name>
    <dbReference type="NCBI Taxonomy" id="1367422"/>
    <lineage>
        <taxon>Eukaryota</taxon>
        <taxon>Fungi</taxon>
        <taxon>Dikarya</taxon>
        <taxon>Ascomycota</taxon>
        <taxon>Pezizomycotina</taxon>
        <taxon>Eurotiomycetes</taxon>
        <taxon>Chaetothyriomycetidae</taxon>
        <taxon>Chaetothyriales</taxon>
        <taxon>Herpotrichiellaceae</taxon>
        <taxon>Fonsecaea</taxon>
    </lineage>
</organism>
<dbReference type="PANTHER" id="PTHR24346">
    <property type="entry name" value="MAP/MICROTUBULE AFFINITY-REGULATING KINASE"/>
    <property type="match status" value="1"/>
</dbReference>
<dbReference type="GeneID" id="30004400"/>
<evidence type="ECO:0000313" key="11">
    <source>
        <dbReference type="EMBL" id="OAP64258.1"/>
    </source>
</evidence>
<keyword evidence="2 8" id="KW-0723">Serine/threonine-protein kinase</keyword>
<evidence type="ECO:0000256" key="9">
    <source>
        <dbReference type="SAM" id="SignalP"/>
    </source>
</evidence>
<dbReference type="SMART" id="SM00220">
    <property type="entry name" value="S_TKc"/>
    <property type="match status" value="1"/>
</dbReference>
<keyword evidence="12" id="KW-1185">Reference proteome</keyword>
<feature type="domain" description="Protein kinase" evidence="10">
    <location>
        <begin position="56"/>
        <end position="352"/>
    </location>
</feature>
<dbReference type="Pfam" id="PF00069">
    <property type="entry name" value="Pkinase"/>
    <property type="match status" value="1"/>
</dbReference>
<dbReference type="InterPro" id="IPR008271">
    <property type="entry name" value="Ser/Thr_kinase_AS"/>
</dbReference>
<evidence type="ECO:0000256" key="6">
    <source>
        <dbReference type="ARBA" id="ARBA00022840"/>
    </source>
</evidence>
<dbReference type="PROSITE" id="PS00107">
    <property type="entry name" value="PROTEIN_KINASE_ATP"/>
    <property type="match status" value="1"/>
</dbReference>
<keyword evidence="5" id="KW-0418">Kinase</keyword>
<feature type="binding site" evidence="7">
    <location>
        <position position="85"/>
    </location>
    <ligand>
        <name>ATP</name>
        <dbReference type="ChEBI" id="CHEBI:30616"/>
    </ligand>
</feature>
<dbReference type="SUPFAM" id="SSF56112">
    <property type="entry name" value="Protein kinase-like (PK-like)"/>
    <property type="match status" value="1"/>
</dbReference>
<dbReference type="PANTHER" id="PTHR24346:SF82">
    <property type="entry name" value="KP78A-RELATED"/>
    <property type="match status" value="1"/>
</dbReference>
<dbReference type="GO" id="GO:0035556">
    <property type="term" value="P:intracellular signal transduction"/>
    <property type="evidence" value="ECO:0007669"/>
    <property type="project" value="TreeGrafter"/>
</dbReference>
<dbReference type="EMBL" id="LVYI01000001">
    <property type="protein sequence ID" value="OAP64258.1"/>
    <property type="molecule type" value="Genomic_DNA"/>
</dbReference>
<evidence type="ECO:0000259" key="10">
    <source>
        <dbReference type="PROSITE" id="PS50011"/>
    </source>
</evidence>
<keyword evidence="9" id="KW-0732">Signal</keyword>
<dbReference type="PROSITE" id="PS50011">
    <property type="entry name" value="PROTEIN_KINASE_DOM"/>
    <property type="match status" value="1"/>
</dbReference>